<dbReference type="GO" id="GO:0009279">
    <property type="term" value="C:cell outer membrane"/>
    <property type="evidence" value="ECO:0007669"/>
    <property type="project" value="UniProtKB-SubCell"/>
</dbReference>
<dbReference type="AlphaFoldDB" id="A0A6B8KEP8"/>
<feature type="region of interest" description="Disordered" evidence="6">
    <location>
        <begin position="291"/>
        <end position="313"/>
    </location>
</feature>
<dbReference type="SUPFAM" id="SSF56925">
    <property type="entry name" value="OMPA-like"/>
    <property type="match status" value="1"/>
</dbReference>
<gene>
    <name evidence="9" type="ORF">H2LOC_007210</name>
</gene>
<dbReference type="EMBL" id="CP046052">
    <property type="protein sequence ID" value="QGM45501.1"/>
    <property type="molecule type" value="Genomic_DNA"/>
</dbReference>
<dbReference type="OrthoDB" id="7486782at2"/>
<dbReference type="InterPro" id="IPR051692">
    <property type="entry name" value="OMP-like"/>
</dbReference>
<comment type="similarity">
    <text evidence="5">Belongs to the Omp25/RopB family.</text>
</comment>
<dbReference type="InterPro" id="IPR011486">
    <property type="entry name" value="BBP2"/>
</dbReference>
<feature type="signal peptide" evidence="7">
    <location>
        <begin position="1"/>
        <end position="21"/>
    </location>
</feature>
<feature type="domain" description="Outer membrane protein beta-barrel" evidence="8">
    <location>
        <begin position="39"/>
        <end position="243"/>
    </location>
</feature>
<evidence type="ECO:0000256" key="6">
    <source>
        <dbReference type="SAM" id="MobiDB-lite"/>
    </source>
</evidence>
<keyword evidence="2 7" id="KW-0732">Signal</keyword>
<dbReference type="Pfam" id="PF07642">
    <property type="entry name" value="BBP2"/>
    <property type="match status" value="1"/>
</dbReference>
<keyword evidence="4" id="KW-0998">Cell outer membrane</keyword>
<name>A0A6B8KEP8_9HYPH</name>
<proteinExistence type="inferred from homology"/>
<feature type="chain" id="PRO_5025337111" evidence="7">
    <location>
        <begin position="22"/>
        <end position="814"/>
    </location>
</feature>
<dbReference type="Proteomes" id="UP000309061">
    <property type="component" value="Chromosome"/>
</dbReference>
<accession>A0A6B8KEP8</accession>
<reference evidence="9 10" key="1">
    <citation type="submission" date="2019-11" db="EMBL/GenBank/DDBJ databases">
        <title>The genome sequence of Methylocystis heyeri.</title>
        <authorList>
            <person name="Oshkin I.Y."/>
            <person name="Miroshnikov K."/>
            <person name="Dedysh S.N."/>
        </authorList>
    </citation>
    <scope>NUCLEOTIDE SEQUENCE [LARGE SCALE GENOMIC DNA]</scope>
    <source>
        <strain evidence="9 10">H2</strain>
    </source>
</reference>
<protein>
    <submittedName>
        <fullName evidence="9">Outer membrane beta-barrel protein</fullName>
    </submittedName>
</protein>
<evidence type="ECO:0000313" key="9">
    <source>
        <dbReference type="EMBL" id="QGM45501.1"/>
    </source>
</evidence>
<dbReference type="InterPro" id="IPR027385">
    <property type="entry name" value="Beta-barrel_OMP"/>
</dbReference>
<keyword evidence="10" id="KW-1185">Reference proteome</keyword>
<dbReference type="Pfam" id="PF13505">
    <property type="entry name" value="OMP_b-brl"/>
    <property type="match status" value="1"/>
</dbReference>
<sequence>MPRGAISWAALLVALPSVALAADLPKTKAPPVAPPLMFSWDGVYVGAMVGYGFSTVNETGFDPYPAGFVPNLTGPGGFQQSYSPRGLQTGAHVGYLKQFGHFVLGAEADVDYATNHTAKTVYGGSLNFAMPGGYAPFQTSMQDNWRVSVVGKAGYADDRALYYALGGVVNGGNSVQHNFWGQPTAFTSFGYTTMIPNNDINNIERFGWTVGGGVEYAFTDQWSANLEYRHNDFGSATVTSTGNQQVGIGPNSLAPGGIFGLTYKVRETEDNIRLGINYHIGAPEAPVLAEAAPKGPTAPKAAAEPPPPPDPSFIGRLYHAYKDEWGLGTPADDPSAPPSRRAYFPPAPVTTGPYPFTEWPFGGANAIGATVPNSVDSPLMKALAPTAVGQWLNDNHIQIYGWVNPGFNISNTHTLPGQITGGNFPAAYSYQPNVLQLDQIVTIIERLPDTVQQDHIDWGFRLSPLYGETYRYTTADGFFSKQLQKWNLFAGYDAPMIYGELYIPKIMEGLLLRLGRYISVPDTEAQLAPNNYMYSHSMTYGYDNYTNTGLIGTLQVTKNWMVQAGITIGTDSMLWNARNVHYNALPAGAPYSLLPGVWQTVPGGIFMAGQSAYWGQNDPGVKPSFTGCIRYQSDDAYNAIYSCANSINNGTFGYNNLQQFTTTAYHKFNEDWHITFEFWHMHELNTPNAASPFYGASPYMFFNLTNGPNPAQCVSSLNPTCTSREWSILSYLNWKFSPQDNISWRAEYFNDITGQRTGYKTSYFNYAMGWQHWLTPTITIRPEVAFYNSLKTPAFSNGTQSHATIFSADLIWHY</sequence>
<dbReference type="PANTHER" id="PTHR34001">
    <property type="entry name" value="BLL7405 PROTEIN"/>
    <property type="match status" value="1"/>
</dbReference>
<dbReference type="PANTHER" id="PTHR34001:SF3">
    <property type="entry name" value="BLL7405 PROTEIN"/>
    <property type="match status" value="1"/>
</dbReference>
<dbReference type="InterPro" id="IPR011250">
    <property type="entry name" value="OMP/PagP_B-barrel"/>
</dbReference>
<evidence type="ECO:0000256" key="5">
    <source>
        <dbReference type="ARBA" id="ARBA00038306"/>
    </source>
</evidence>
<evidence type="ECO:0000256" key="4">
    <source>
        <dbReference type="ARBA" id="ARBA00023237"/>
    </source>
</evidence>
<dbReference type="RefSeq" id="WP_136495781.1">
    <property type="nucleotide sequence ID" value="NZ_CP046052.1"/>
</dbReference>
<evidence type="ECO:0000256" key="1">
    <source>
        <dbReference type="ARBA" id="ARBA00004442"/>
    </source>
</evidence>
<evidence type="ECO:0000256" key="7">
    <source>
        <dbReference type="SAM" id="SignalP"/>
    </source>
</evidence>
<evidence type="ECO:0000313" key="10">
    <source>
        <dbReference type="Proteomes" id="UP000309061"/>
    </source>
</evidence>
<organism evidence="9 10">
    <name type="scientific">Methylocystis heyeri</name>
    <dbReference type="NCBI Taxonomy" id="391905"/>
    <lineage>
        <taxon>Bacteria</taxon>
        <taxon>Pseudomonadati</taxon>
        <taxon>Pseudomonadota</taxon>
        <taxon>Alphaproteobacteria</taxon>
        <taxon>Hyphomicrobiales</taxon>
        <taxon>Methylocystaceae</taxon>
        <taxon>Methylocystis</taxon>
    </lineage>
</organism>
<evidence type="ECO:0000256" key="3">
    <source>
        <dbReference type="ARBA" id="ARBA00023136"/>
    </source>
</evidence>
<feature type="compositionally biased region" description="Low complexity" evidence="6">
    <location>
        <begin position="291"/>
        <end position="303"/>
    </location>
</feature>
<dbReference type="KEGG" id="mhey:H2LOC_007210"/>
<comment type="subcellular location">
    <subcellularLocation>
        <location evidence="1">Cell outer membrane</location>
    </subcellularLocation>
</comment>
<evidence type="ECO:0000256" key="2">
    <source>
        <dbReference type="ARBA" id="ARBA00022729"/>
    </source>
</evidence>
<keyword evidence="3" id="KW-0472">Membrane</keyword>
<dbReference type="Gene3D" id="2.40.160.20">
    <property type="match status" value="1"/>
</dbReference>
<evidence type="ECO:0000259" key="8">
    <source>
        <dbReference type="Pfam" id="PF13505"/>
    </source>
</evidence>